<evidence type="ECO:0000313" key="2">
    <source>
        <dbReference type="Proteomes" id="UP001056120"/>
    </source>
</evidence>
<reference evidence="1 2" key="2">
    <citation type="journal article" date="2022" name="Mol. Ecol. Resour.">
        <title>The genomes of chicory, endive, great burdock and yacon provide insights into Asteraceae paleo-polyploidization history and plant inulin production.</title>
        <authorList>
            <person name="Fan W."/>
            <person name="Wang S."/>
            <person name="Wang H."/>
            <person name="Wang A."/>
            <person name="Jiang F."/>
            <person name="Liu H."/>
            <person name="Zhao H."/>
            <person name="Xu D."/>
            <person name="Zhang Y."/>
        </authorList>
    </citation>
    <scope>NUCLEOTIDE SEQUENCE [LARGE SCALE GENOMIC DNA]</scope>
    <source>
        <strain evidence="2">cv. Yunnan</strain>
        <tissue evidence="1">Leaves</tissue>
    </source>
</reference>
<protein>
    <submittedName>
        <fullName evidence="1">Uncharacterized protein</fullName>
    </submittedName>
</protein>
<dbReference type="EMBL" id="CM042022">
    <property type="protein sequence ID" value="KAI3815271.1"/>
    <property type="molecule type" value="Genomic_DNA"/>
</dbReference>
<evidence type="ECO:0000313" key="1">
    <source>
        <dbReference type="EMBL" id="KAI3815271.1"/>
    </source>
</evidence>
<name>A0ACB9J572_9ASTR</name>
<comment type="caution">
    <text evidence="1">The sequence shown here is derived from an EMBL/GenBank/DDBJ whole genome shotgun (WGS) entry which is preliminary data.</text>
</comment>
<dbReference type="Proteomes" id="UP001056120">
    <property type="component" value="Linkage Group LG05"/>
</dbReference>
<reference evidence="2" key="1">
    <citation type="journal article" date="2022" name="Mol. Ecol. Resour.">
        <title>The genomes of chicory, endive, great burdock and yacon provide insights into Asteraceae palaeo-polyploidization history and plant inulin production.</title>
        <authorList>
            <person name="Fan W."/>
            <person name="Wang S."/>
            <person name="Wang H."/>
            <person name="Wang A."/>
            <person name="Jiang F."/>
            <person name="Liu H."/>
            <person name="Zhao H."/>
            <person name="Xu D."/>
            <person name="Zhang Y."/>
        </authorList>
    </citation>
    <scope>NUCLEOTIDE SEQUENCE [LARGE SCALE GENOMIC DNA]</scope>
    <source>
        <strain evidence="2">cv. Yunnan</strain>
    </source>
</reference>
<accession>A0ACB9J572</accession>
<gene>
    <name evidence="1" type="ORF">L1987_14933</name>
</gene>
<organism evidence="1 2">
    <name type="scientific">Smallanthus sonchifolius</name>
    <dbReference type="NCBI Taxonomy" id="185202"/>
    <lineage>
        <taxon>Eukaryota</taxon>
        <taxon>Viridiplantae</taxon>
        <taxon>Streptophyta</taxon>
        <taxon>Embryophyta</taxon>
        <taxon>Tracheophyta</taxon>
        <taxon>Spermatophyta</taxon>
        <taxon>Magnoliopsida</taxon>
        <taxon>eudicotyledons</taxon>
        <taxon>Gunneridae</taxon>
        <taxon>Pentapetalae</taxon>
        <taxon>asterids</taxon>
        <taxon>campanulids</taxon>
        <taxon>Asterales</taxon>
        <taxon>Asteraceae</taxon>
        <taxon>Asteroideae</taxon>
        <taxon>Heliantheae alliance</taxon>
        <taxon>Millerieae</taxon>
        <taxon>Smallanthus</taxon>
    </lineage>
</organism>
<proteinExistence type="predicted"/>
<sequence>MKISLIGETRQTCWKNKTYDIWLSEEHRSWTLEQDTKDDDDDDDMDEVNQSENSDSGDEVAPDNDGEPEEEEFQYEDEWSMKEWDFLDSVNDTKSWRINGLSCYGSWITNPEDIKAEAVKFFKTKYEEPMANMPRLINCGFKMLSSAKACAKAEANQSEWRSSPLFFPLPTILDFENTIDRLN</sequence>
<keyword evidence="2" id="KW-1185">Reference proteome</keyword>